<organism evidence="1 2">
    <name type="scientific">Plakobranchus ocellatus</name>
    <dbReference type="NCBI Taxonomy" id="259542"/>
    <lineage>
        <taxon>Eukaryota</taxon>
        <taxon>Metazoa</taxon>
        <taxon>Spiralia</taxon>
        <taxon>Lophotrochozoa</taxon>
        <taxon>Mollusca</taxon>
        <taxon>Gastropoda</taxon>
        <taxon>Heterobranchia</taxon>
        <taxon>Euthyneura</taxon>
        <taxon>Panpulmonata</taxon>
        <taxon>Sacoglossa</taxon>
        <taxon>Placobranchoidea</taxon>
        <taxon>Plakobranchidae</taxon>
        <taxon>Plakobranchus</taxon>
    </lineage>
</organism>
<keyword evidence="2" id="KW-1185">Reference proteome</keyword>
<evidence type="ECO:0000313" key="1">
    <source>
        <dbReference type="EMBL" id="GFO09495.1"/>
    </source>
</evidence>
<accession>A0AAV4ARK1</accession>
<sequence length="119" mass="13376">MPSMVGFKHDRNIAVVLRAAKIKAARKAMANYLRVPHAKNNQDPTDSWFPDAWTKRGTHFTFSVLRAQADFVSLYTPFTTVVISSFMAHFSDRAPVQGFEQAKGGRCRSETKIANPYVV</sequence>
<evidence type="ECO:0000313" key="2">
    <source>
        <dbReference type="Proteomes" id="UP000735302"/>
    </source>
</evidence>
<name>A0AAV4ARK1_9GAST</name>
<comment type="caution">
    <text evidence="1">The sequence shown here is derived from an EMBL/GenBank/DDBJ whole genome shotgun (WGS) entry which is preliminary data.</text>
</comment>
<reference evidence="1 2" key="1">
    <citation type="journal article" date="2021" name="Elife">
        <title>Chloroplast acquisition without the gene transfer in kleptoplastic sea slugs, Plakobranchus ocellatus.</title>
        <authorList>
            <person name="Maeda T."/>
            <person name="Takahashi S."/>
            <person name="Yoshida T."/>
            <person name="Shimamura S."/>
            <person name="Takaki Y."/>
            <person name="Nagai Y."/>
            <person name="Toyoda A."/>
            <person name="Suzuki Y."/>
            <person name="Arimoto A."/>
            <person name="Ishii H."/>
            <person name="Satoh N."/>
            <person name="Nishiyama T."/>
            <person name="Hasebe M."/>
            <person name="Maruyama T."/>
            <person name="Minagawa J."/>
            <person name="Obokata J."/>
            <person name="Shigenobu S."/>
        </authorList>
    </citation>
    <scope>NUCLEOTIDE SEQUENCE [LARGE SCALE GENOMIC DNA]</scope>
</reference>
<proteinExistence type="predicted"/>
<protein>
    <submittedName>
        <fullName evidence="1">Uncharacterized protein</fullName>
    </submittedName>
</protein>
<dbReference type="EMBL" id="BLXT01004100">
    <property type="protein sequence ID" value="GFO09495.1"/>
    <property type="molecule type" value="Genomic_DNA"/>
</dbReference>
<dbReference type="AlphaFoldDB" id="A0AAV4ARK1"/>
<gene>
    <name evidence="1" type="ORF">PoB_003600000</name>
</gene>
<dbReference type="Proteomes" id="UP000735302">
    <property type="component" value="Unassembled WGS sequence"/>
</dbReference>